<feature type="region of interest" description="Disordered" evidence="1">
    <location>
        <begin position="80"/>
        <end position="107"/>
    </location>
</feature>
<evidence type="ECO:0000256" key="1">
    <source>
        <dbReference type="SAM" id="MobiDB-lite"/>
    </source>
</evidence>
<accession>A0ABW3UML8</accession>
<dbReference type="InterPro" id="IPR050248">
    <property type="entry name" value="Polysacc_deacetylase_ArnD"/>
</dbReference>
<evidence type="ECO:0000313" key="4">
    <source>
        <dbReference type="EMBL" id="MFD1221131.1"/>
    </source>
</evidence>
<keyword evidence="5" id="KW-1185">Reference proteome</keyword>
<organism evidence="4 5">
    <name type="scientific">Paenibacillus vulneris</name>
    <dbReference type="NCBI Taxonomy" id="1133364"/>
    <lineage>
        <taxon>Bacteria</taxon>
        <taxon>Bacillati</taxon>
        <taxon>Bacillota</taxon>
        <taxon>Bacilli</taxon>
        <taxon>Bacillales</taxon>
        <taxon>Paenibacillaceae</taxon>
        <taxon>Paenibacillus</taxon>
    </lineage>
</organism>
<dbReference type="PROSITE" id="PS51257">
    <property type="entry name" value="PROKAR_LIPOPROTEIN"/>
    <property type="match status" value="1"/>
</dbReference>
<dbReference type="InterPro" id="IPR002509">
    <property type="entry name" value="NODB_dom"/>
</dbReference>
<dbReference type="Pfam" id="PF01522">
    <property type="entry name" value="Polysacc_deac_1"/>
    <property type="match status" value="1"/>
</dbReference>
<sequence length="318" mass="35585">MKQRNGILWSILAGCIAISLIWTLWLPNLSHQGKLGSNNAAKEEHPAHSNELAAGLVSPKSAMAPIPDYDKEEERVTTQLSLQGNETRAHSEAAVPSSQAKDAQGKPGKVAYLTFDDGPSRNTERILQILSEHDVKATFFITGRAAEHYLPTLKHTVQMGHTLGNHTFSHDYQRIYTSVEAFKADADRLNRFLKDRVGVETDLLRFPGGSNNRLSWRFGGRKVMNAITREMSKNGYQYFDWNVSSTDAAAVVQPKEEIINAVKGNSAGKDRIIVLMHDMDVKTTTVEALPEIILYLKQQGYQFDVLSKHSFTFQFLKL</sequence>
<comment type="caution">
    <text evidence="4">The sequence shown here is derived from an EMBL/GenBank/DDBJ whole genome shotgun (WGS) entry which is preliminary data.</text>
</comment>
<gene>
    <name evidence="4" type="ORF">ACFQ4B_13475</name>
</gene>
<dbReference type="SUPFAM" id="SSF88713">
    <property type="entry name" value="Glycoside hydrolase/deacetylase"/>
    <property type="match status" value="1"/>
</dbReference>
<keyword evidence="2" id="KW-1133">Transmembrane helix</keyword>
<proteinExistence type="predicted"/>
<dbReference type="Proteomes" id="UP001597180">
    <property type="component" value="Unassembled WGS sequence"/>
</dbReference>
<dbReference type="CDD" id="cd10944">
    <property type="entry name" value="CE4_SmPgdA_like"/>
    <property type="match status" value="1"/>
</dbReference>
<dbReference type="RefSeq" id="WP_345592242.1">
    <property type="nucleotide sequence ID" value="NZ_BAABJG010000029.1"/>
</dbReference>
<dbReference type="PROSITE" id="PS51677">
    <property type="entry name" value="NODB"/>
    <property type="match status" value="1"/>
</dbReference>
<dbReference type="EMBL" id="JBHTLU010000014">
    <property type="protein sequence ID" value="MFD1221131.1"/>
    <property type="molecule type" value="Genomic_DNA"/>
</dbReference>
<dbReference type="Gene3D" id="3.20.20.370">
    <property type="entry name" value="Glycoside hydrolase/deacetylase"/>
    <property type="match status" value="1"/>
</dbReference>
<evidence type="ECO:0000256" key="2">
    <source>
        <dbReference type="SAM" id="Phobius"/>
    </source>
</evidence>
<protein>
    <submittedName>
        <fullName evidence="4">Polysaccharide deacetylase family protein</fullName>
        <ecNumber evidence="4">3.-.-.-</ecNumber>
    </submittedName>
</protein>
<dbReference type="PANTHER" id="PTHR10587:SF125">
    <property type="entry name" value="POLYSACCHARIDE DEACETYLASE YHEN-RELATED"/>
    <property type="match status" value="1"/>
</dbReference>
<dbReference type="GO" id="GO:0016787">
    <property type="term" value="F:hydrolase activity"/>
    <property type="evidence" value="ECO:0007669"/>
    <property type="project" value="UniProtKB-KW"/>
</dbReference>
<keyword evidence="2" id="KW-0472">Membrane</keyword>
<name>A0ABW3UML8_9BACL</name>
<feature type="transmembrane region" description="Helical" evidence="2">
    <location>
        <begin position="7"/>
        <end position="25"/>
    </location>
</feature>
<feature type="region of interest" description="Disordered" evidence="1">
    <location>
        <begin position="37"/>
        <end position="57"/>
    </location>
</feature>
<reference evidence="5" key="1">
    <citation type="journal article" date="2019" name="Int. J. Syst. Evol. Microbiol.">
        <title>The Global Catalogue of Microorganisms (GCM) 10K type strain sequencing project: providing services to taxonomists for standard genome sequencing and annotation.</title>
        <authorList>
            <consortium name="The Broad Institute Genomics Platform"/>
            <consortium name="The Broad Institute Genome Sequencing Center for Infectious Disease"/>
            <person name="Wu L."/>
            <person name="Ma J."/>
        </authorList>
    </citation>
    <scope>NUCLEOTIDE SEQUENCE [LARGE SCALE GENOMIC DNA]</scope>
    <source>
        <strain evidence="5">CCUG 53270</strain>
    </source>
</reference>
<dbReference type="EC" id="3.-.-.-" evidence="4"/>
<evidence type="ECO:0000313" key="5">
    <source>
        <dbReference type="Proteomes" id="UP001597180"/>
    </source>
</evidence>
<dbReference type="InterPro" id="IPR011330">
    <property type="entry name" value="Glyco_hydro/deAcase_b/a-brl"/>
</dbReference>
<keyword evidence="2" id="KW-0812">Transmembrane</keyword>
<evidence type="ECO:0000259" key="3">
    <source>
        <dbReference type="PROSITE" id="PS51677"/>
    </source>
</evidence>
<keyword evidence="4" id="KW-0378">Hydrolase</keyword>
<dbReference type="PANTHER" id="PTHR10587">
    <property type="entry name" value="GLYCOSYL TRANSFERASE-RELATED"/>
    <property type="match status" value="1"/>
</dbReference>
<feature type="domain" description="NodB homology" evidence="3">
    <location>
        <begin position="109"/>
        <end position="304"/>
    </location>
</feature>